<dbReference type="InterPro" id="IPR036942">
    <property type="entry name" value="Beta-barrel_TonB_sf"/>
</dbReference>
<dbReference type="Pfam" id="PF00593">
    <property type="entry name" value="TonB_dep_Rec_b-barrel"/>
    <property type="match status" value="1"/>
</dbReference>
<dbReference type="PANTHER" id="PTHR30069">
    <property type="entry name" value="TONB-DEPENDENT OUTER MEMBRANE RECEPTOR"/>
    <property type="match status" value="1"/>
</dbReference>
<dbReference type="Gene3D" id="2.40.170.20">
    <property type="entry name" value="TonB-dependent receptor, beta-barrel domain"/>
    <property type="match status" value="1"/>
</dbReference>
<evidence type="ECO:0000256" key="9">
    <source>
        <dbReference type="ARBA" id="ARBA00023237"/>
    </source>
</evidence>
<keyword evidence="4 10" id="KW-0812">Transmembrane</keyword>
<evidence type="ECO:0000256" key="6">
    <source>
        <dbReference type="ARBA" id="ARBA00023077"/>
    </source>
</evidence>
<dbReference type="EMBL" id="FOVN01000001">
    <property type="protein sequence ID" value="SFN49210.1"/>
    <property type="molecule type" value="Genomic_DNA"/>
</dbReference>
<dbReference type="AlphaFoldDB" id="A0A1I4ZH35"/>
<sequence>MSLNKNNYLLFFLIILNSVVFAQNTETDSTKTEQLHEIVITGQYNPQSIKKSVHNVKVIDRQQIESQAANNIADLLNFNLNLTIIPNAQTGKSNISFFGLDEQYFTILVDNIPLVSDSGVGNNIDLTQINLDDIERIEIVEGAMGVEYGANAVSGVINIITKKSIDNKWEIQTAIQEETVGDEYAWFNEGRHIQLVNVAHNITDKWFTRVGFNRNQFAGYFGDQQGKEYYQNDGLRGYEWLPKIQLNTNALINYQSEAFRITYRFDYFNEILNFYGTTVRPNIDINAQTSNPSATDRIFKTNRFVNNINLSGHFKSGINYKASFSYQQQERRLNEFNYFILTEDTSNETDETYQSTKVFFSNGAINNLIKNEKFNFQLGYETRFIEGFDTQATGVQTQLDKSQSVSSLAGYASVEYHFTDKISVRPGMRYEYNSQFNSKVTGSLSARYLMNHGFELRAELGSSYRTPSFEELYYYFVDSNHDVQGNENLNPENGYTAFLNLKKRSWFNKLALVNEFKISYLSLDDKIDLAIVNALPLQYQYINIDNYKLIGATIDNSIKADNWSFNLGATLQGISRGLENEANANNDFLYAFQINSGATYNAEKWDTYFTVLYKYNGAQENYVASGGTDSEGNNLFVKETLEAYSWLDASIKKSFFHDVFNVTLGARNILDITTVDLQNSTSNGGTHAGNTQNITLGYGRSFYLKLLYKFKF</sequence>
<evidence type="ECO:0000259" key="14">
    <source>
        <dbReference type="Pfam" id="PF07715"/>
    </source>
</evidence>
<evidence type="ECO:0000256" key="3">
    <source>
        <dbReference type="ARBA" id="ARBA00022452"/>
    </source>
</evidence>
<comment type="subcellular location">
    <subcellularLocation>
        <location evidence="1 10">Cell outer membrane</location>
        <topology evidence="1 10">Multi-pass membrane protein</topology>
    </subcellularLocation>
</comment>
<comment type="similarity">
    <text evidence="10 11">Belongs to the TonB-dependent receptor family.</text>
</comment>
<dbReference type="InterPro" id="IPR039426">
    <property type="entry name" value="TonB-dep_rcpt-like"/>
</dbReference>
<evidence type="ECO:0000313" key="16">
    <source>
        <dbReference type="Proteomes" id="UP000198705"/>
    </source>
</evidence>
<name>A0A1I4ZH35_9FLAO</name>
<dbReference type="PANTHER" id="PTHR30069:SF29">
    <property type="entry name" value="HEMOGLOBIN AND HEMOGLOBIN-HAPTOGLOBIN-BINDING PROTEIN 1-RELATED"/>
    <property type="match status" value="1"/>
</dbReference>
<proteinExistence type="inferred from homology"/>
<dbReference type="SUPFAM" id="SSF56935">
    <property type="entry name" value="Porins"/>
    <property type="match status" value="1"/>
</dbReference>
<keyword evidence="9 10" id="KW-0998">Cell outer membrane</keyword>
<feature type="domain" description="TonB-dependent receptor plug" evidence="14">
    <location>
        <begin position="50"/>
        <end position="156"/>
    </location>
</feature>
<accession>A0A1I4ZH35</accession>
<dbReference type="GO" id="GO:0044718">
    <property type="term" value="P:siderophore transmembrane transport"/>
    <property type="evidence" value="ECO:0007669"/>
    <property type="project" value="TreeGrafter"/>
</dbReference>
<keyword evidence="16" id="KW-1185">Reference proteome</keyword>
<evidence type="ECO:0000256" key="4">
    <source>
        <dbReference type="ARBA" id="ARBA00022692"/>
    </source>
</evidence>
<evidence type="ECO:0000259" key="13">
    <source>
        <dbReference type="Pfam" id="PF00593"/>
    </source>
</evidence>
<evidence type="ECO:0000256" key="7">
    <source>
        <dbReference type="ARBA" id="ARBA00023136"/>
    </source>
</evidence>
<keyword evidence="8 15" id="KW-0675">Receptor</keyword>
<dbReference type="Proteomes" id="UP000198705">
    <property type="component" value="Unassembled WGS sequence"/>
</dbReference>
<evidence type="ECO:0000256" key="5">
    <source>
        <dbReference type="ARBA" id="ARBA00022729"/>
    </source>
</evidence>
<evidence type="ECO:0000313" key="15">
    <source>
        <dbReference type="EMBL" id="SFN49210.1"/>
    </source>
</evidence>
<dbReference type="RefSeq" id="WP_092206328.1">
    <property type="nucleotide sequence ID" value="NZ_FOVN01000001.1"/>
</dbReference>
<dbReference type="InterPro" id="IPR012910">
    <property type="entry name" value="Plug_dom"/>
</dbReference>
<dbReference type="GO" id="GO:0015344">
    <property type="term" value="F:siderophore uptake transmembrane transporter activity"/>
    <property type="evidence" value="ECO:0007669"/>
    <property type="project" value="TreeGrafter"/>
</dbReference>
<dbReference type="Gene3D" id="2.170.130.10">
    <property type="entry name" value="TonB-dependent receptor, plug domain"/>
    <property type="match status" value="1"/>
</dbReference>
<feature type="signal peptide" evidence="12">
    <location>
        <begin position="1"/>
        <end position="22"/>
    </location>
</feature>
<dbReference type="GO" id="GO:0009279">
    <property type="term" value="C:cell outer membrane"/>
    <property type="evidence" value="ECO:0007669"/>
    <property type="project" value="UniProtKB-SubCell"/>
</dbReference>
<dbReference type="OrthoDB" id="9764669at2"/>
<protein>
    <submittedName>
        <fullName evidence="15">Outer membrane receptor for ferrienterochelin and colicins</fullName>
    </submittedName>
</protein>
<keyword evidence="5 12" id="KW-0732">Signal</keyword>
<dbReference type="PROSITE" id="PS52016">
    <property type="entry name" value="TONB_DEPENDENT_REC_3"/>
    <property type="match status" value="1"/>
</dbReference>
<evidence type="ECO:0000256" key="11">
    <source>
        <dbReference type="RuleBase" id="RU003357"/>
    </source>
</evidence>
<dbReference type="STRING" id="649333.SAMN04487989_101803"/>
<evidence type="ECO:0000256" key="2">
    <source>
        <dbReference type="ARBA" id="ARBA00022448"/>
    </source>
</evidence>
<keyword evidence="7 10" id="KW-0472">Membrane</keyword>
<feature type="domain" description="TonB-dependent receptor-like beta-barrel" evidence="13">
    <location>
        <begin position="260"/>
        <end position="669"/>
    </location>
</feature>
<dbReference type="InterPro" id="IPR000531">
    <property type="entry name" value="Beta-barrel_TonB"/>
</dbReference>
<dbReference type="Pfam" id="PF07715">
    <property type="entry name" value="Plug"/>
    <property type="match status" value="1"/>
</dbReference>
<evidence type="ECO:0000256" key="12">
    <source>
        <dbReference type="SAM" id="SignalP"/>
    </source>
</evidence>
<keyword evidence="6 11" id="KW-0798">TonB box</keyword>
<keyword evidence="3 10" id="KW-1134">Transmembrane beta strand</keyword>
<keyword evidence="2 10" id="KW-0813">Transport</keyword>
<evidence type="ECO:0000256" key="1">
    <source>
        <dbReference type="ARBA" id="ARBA00004571"/>
    </source>
</evidence>
<evidence type="ECO:0000256" key="8">
    <source>
        <dbReference type="ARBA" id="ARBA00023170"/>
    </source>
</evidence>
<evidence type="ECO:0000256" key="10">
    <source>
        <dbReference type="PROSITE-ProRule" id="PRU01360"/>
    </source>
</evidence>
<organism evidence="15 16">
    <name type="scientific">Bizionia echini</name>
    <dbReference type="NCBI Taxonomy" id="649333"/>
    <lineage>
        <taxon>Bacteria</taxon>
        <taxon>Pseudomonadati</taxon>
        <taxon>Bacteroidota</taxon>
        <taxon>Flavobacteriia</taxon>
        <taxon>Flavobacteriales</taxon>
        <taxon>Flavobacteriaceae</taxon>
        <taxon>Bizionia</taxon>
    </lineage>
</organism>
<gene>
    <name evidence="15" type="ORF">SAMN04487989_101803</name>
</gene>
<feature type="chain" id="PRO_5011493357" evidence="12">
    <location>
        <begin position="23"/>
        <end position="712"/>
    </location>
</feature>
<dbReference type="InterPro" id="IPR037066">
    <property type="entry name" value="Plug_dom_sf"/>
</dbReference>
<reference evidence="16" key="1">
    <citation type="submission" date="2016-10" db="EMBL/GenBank/DDBJ databases">
        <authorList>
            <person name="Varghese N."/>
            <person name="Submissions S."/>
        </authorList>
    </citation>
    <scope>NUCLEOTIDE SEQUENCE [LARGE SCALE GENOMIC DNA]</scope>
    <source>
        <strain evidence="16">DSM 23925</strain>
    </source>
</reference>